<comment type="caution">
    <text evidence="2">The sequence shown here is derived from an EMBL/GenBank/DDBJ whole genome shotgun (WGS) entry which is preliminary data.</text>
</comment>
<dbReference type="Proteomes" id="UP001589792">
    <property type="component" value="Unassembled WGS sequence"/>
</dbReference>
<organism evidence="2 3">
    <name type="scientific">Serratia aquatilis</name>
    <dbReference type="NCBI Taxonomy" id="1737515"/>
    <lineage>
        <taxon>Bacteria</taxon>
        <taxon>Pseudomonadati</taxon>
        <taxon>Pseudomonadota</taxon>
        <taxon>Gammaproteobacteria</taxon>
        <taxon>Enterobacterales</taxon>
        <taxon>Yersiniaceae</taxon>
        <taxon>Serratia</taxon>
    </lineage>
</organism>
<accession>A0ABV6EAY1</accession>
<evidence type="ECO:0000313" key="2">
    <source>
        <dbReference type="EMBL" id="MFC0226119.1"/>
    </source>
</evidence>
<keyword evidence="1" id="KW-0175">Coiled coil</keyword>
<evidence type="ECO:0000256" key="1">
    <source>
        <dbReference type="SAM" id="Coils"/>
    </source>
</evidence>
<feature type="coiled-coil region" evidence="1">
    <location>
        <begin position="13"/>
        <end position="57"/>
    </location>
</feature>
<protein>
    <submittedName>
        <fullName evidence="2">Aldehyde dehydrogenase</fullName>
    </submittedName>
</protein>
<dbReference type="RefSeq" id="WP_380673815.1">
    <property type="nucleotide sequence ID" value="NZ_CP173186.1"/>
</dbReference>
<name>A0ABV6EAY1_9GAMM</name>
<proteinExistence type="predicted"/>
<keyword evidence="3" id="KW-1185">Reference proteome</keyword>
<gene>
    <name evidence="2" type="ORF">ACFFJ3_06320</name>
</gene>
<reference evidence="2 3" key="1">
    <citation type="submission" date="2024-09" db="EMBL/GenBank/DDBJ databases">
        <authorList>
            <person name="Sun Q."/>
            <person name="Mori K."/>
        </authorList>
    </citation>
    <scope>NUCLEOTIDE SEQUENCE [LARGE SCALE GENOMIC DNA]</scope>
    <source>
        <strain evidence="2 3">CCM 8626</strain>
    </source>
</reference>
<sequence length="235" mass="27042">MSENSTPTVSKELADFREAREAHQKNVQALREIEAAIARCHQQLKETEEQGQQAKSKWRELFHSLRGEMTEELQAQHTQRVSKRELVKEFDLLIEGLELDRISAQSKCAMTAGPLEITHKAALLSHADEVMNQALREHAVHLIHAFNIKRVAYGVYYSNGKECASSDIINFLSQFSSVYDLSKNNEPIHLEIGAEKPYLDGVDMDLYKSPAKRMKYYTELKARRERYEEMKSKSL</sequence>
<dbReference type="EMBL" id="JBHLXG010000004">
    <property type="protein sequence ID" value="MFC0226119.1"/>
    <property type="molecule type" value="Genomic_DNA"/>
</dbReference>
<evidence type="ECO:0000313" key="3">
    <source>
        <dbReference type="Proteomes" id="UP001589792"/>
    </source>
</evidence>